<dbReference type="Proteomes" id="UP000078263">
    <property type="component" value="Chromosome"/>
</dbReference>
<dbReference type="PANTHER" id="PTHR34858">
    <property type="entry name" value="CYSO-CYSTEINE PEPTIDASE"/>
    <property type="match status" value="1"/>
</dbReference>
<evidence type="ECO:0000313" key="7">
    <source>
        <dbReference type="EMBL" id="ANK11887.1"/>
    </source>
</evidence>
<sequence>MRHDVTSRAVAAMQAHAAAAFPNEACGLLLGDGRRIIEAVPTDNVHPAPATHFEIDPQALIDAHRAARAGAAPQVVGYYHSHPRGIAVPSATDRACACGDGRVWAIVAGEDVRLWRDDAAGFTALSYTVVDP</sequence>
<dbReference type="GO" id="GO:0006508">
    <property type="term" value="P:proteolysis"/>
    <property type="evidence" value="ECO:0007669"/>
    <property type="project" value="UniProtKB-KW"/>
</dbReference>
<evidence type="ECO:0000259" key="6">
    <source>
        <dbReference type="PROSITE" id="PS50249"/>
    </source>
</evidence>
<dbReference type="InterPro" id="IPR037518">
    <property type="entry name" value="MPN"/>
</dbReference>
<dbReference type="GO" id="GO:0008270">
    <property type="term" value="F:zinc ion binding"/>
    <property type="evidence" value="ECO:0007669"/>
    <property type="project" value="TreeGrafter"/>
</dbReference>
<dbReference type="GO" id="GO:0008235">
    <property type="term" value="F:metalloexopeptidase activity"/>
    <property type="evidence" value="ECO:0007669"/>
    <property type="project" value="TreeGrafter"/>
</dbReference>
<dbReference type="Pfam" id="PF14464">
    <property type="entry name" value="Prok-JAB"/>
    <property type="match status" value="1"/>
</dbReference>
<name>A0A192D1R5_9SPHN</name>
<keyword evidence="5" id="KW-0482">Metalloprotease</keyword>
<reference evidence="7 8" key="1">
    <citation type="submission" date="2016-05" db="EMBL/GenBank/DDBJ databases">
        <title>Compelete Genome Sequence of Bacteriochlorophyll-Synthesizing Bacterium Porphyrobacter neustonensis DSM 9434.</title>
        <authorList>
            <person name="Shi X.-L."/>
            <person name="Wu Y.-H."/>
            <person name="Cheng H."/>
            <person name="Xu L."/>
            <person name="Zhang X.-Q."/>
            <person name="Wang C.-S."/>
            <person name="Xu X.-W."/>
        </authorList>
    </citation>
    <scope>NUCLEOTIDE SEQUENCE [LARGE SCALE GENOMIC DNA]</scope>
    <source>
        <strain evidence="7 8">DSM 9434</strain>
    </source>
</reference>
<dbReference type="STRING" id="1112.A9D12_01815"/>
<dbReference type="InterPro" id="IPR028090">
    <property type="entry name" value="JAB_dom_prok"/>
</dbReference>
<evidence type="ECO:0000256" key="4">
    <source>
        <dbReference type="ARBA" id="ARBA00022833"/>
    </source>
</evidence>
<dbReference type="OrthoDB" id="9802958at2"/>
<dbReference type="RefSeq" id="WP_068349238.1">
    <property type="nucleotide sequence ID" value="NZ_CP016033.1"/>
</dbReference>
<evidence type="ECO:0000256" key="2">
    <source>
        <dbReference type="ARBA" id="ARBA00022723"/>
    </source>
</evidence>
<dbReference type="Gene3D" id="3.40.140.10">
    <property type="entry name" value="Cytidine Deaminase, domain 2"/>
    <property type="match status" value="1"/>
</dbReference>
<dbReference type="SUPFAM" id="SSF102712">
    <property type="entry name" value="JAB1/MPN domain"/>
    <property type="match status" value="1"/>
</dbReference>
<dbReference type="PANTHER" id="PTHR34858:SF1">
    <property type="entry name" value="CYSO-CYSTEINE PEPTIDASE"/>
    <property type="match status" value="1"/>
</dbReference>
<keyword evidence="3" id="KW-0378">Hydrolase</keyword>
<feature type="domain" description="MPN" evidence="6">
    <location>
        <begin position="3"/>
        <end position="132"/>
    </location>
</feature>
<dbReference type="EMBL" id="CP016033">
    <property type="protein sequence ID" value="ANK11887.1"/>
    <property type="molecule type" value="Genomic_DNA"/>
</dbReference>
<keyword evidence="4" id="KW-0862">Zinc</keyword>
<evidence type="ECO:0000313" key="8">
    <source>
        <dbReference type="Proteomes" id="UP000078263"/>
    </source>
</evidence>
<keyword evidence="2" id="KW-0479">Metal-binding</keyword>
<organism evidence="7 8">
    <name type="scientific">Erythrobacter neustonensis</name>
    <dbReference type="NCBI Taxonomy" id="1112"/>
    <lineage>
        <taxon>Bacteria</taxon>
        <taxon>Pseudomonadati</taxon>
        <taxon>Pseudomonadota</taxon>
        <taxon>Alphaproteobacteria</taxon>
        <taxon>Sphingomonadales</taxon>
        <taxon>Erythrobacteraceae</taxon>
        <taxon>Erythrobacter/Porphyrobacter group</taxon>
        <taxon>Erythrobacter</taxon>
    </lineage>
</organism>
<keyword evidence="1" id="KW-0645">Protease</keyword>
<evidence type="ECO:0000256" key="3">
    <source>
        <dbReference type="ARBA" id="ARBA00022801"/>
    </source>
</evidence>
<dbReference type="PROSITE" id="PS50249">
    <property type="entry name" value="MPN"/>
    <property type="match status" value="1"/>
</dbReference>
<evidence type="ECO:0000256" key="5">
    <source>
        <dbReference type="ARBA" id="ARBA00023049"/>
    </source>
</evidence>
<gene>
    <name evidence="7" type="ORF">A9D12_01815</name>
</gene>
<dbReference type="InterPro" id="IPR000555">
    <property type="entry name" value="JAMM/MPN+_dom"/>
</dbReference>
<dbReference type="KEGG" id="pns:A9D12_01815"/>
<proteinExistence type="predicted"/>
<evidence type="ECO:0000256" key="1">
    <source>
        <dbReference type="ARBA" id="ARBA00022670"/>
    </source>
</evidence>
<dbReference type="AlphaFoldDB" id="A0A192D1R5"/>
<keyword evidence="8" id="KW-1185">Reference proteome</keyword>
<protein>
    <submittedName>
        <fullName evidence="7">Peptidase</fullName>
    </submittedName>
</protein>
<accession>A0A192D1R5</accession>
<dbReference type="CDD" id="cd08070">
    <property type="entry name" value="MPN_like"/>
    <property type="match status" value="1"/>
</dbReference>
<dbReference type="SMART" id="SM00232">
    <property type="entry name" value="JAB_MPN"/>
    <property type="match status" value="1"/>
</dbReference>
<dbReference type="InterPro" id="IPR051929">
    <property type="entry name" value="VirAsm_ModProt"/>
</dbReference>